<evidence type="ECO:0000256" key="3">
    <source>
        <dbReference type="ARBA" id="ARBA00022692"/>
    </source>
</evidence>
<dbReference type="PANTHER" id="PTHR30509">
    <property type="entry name" value="P-HYDROXYBENZOIC ACID EFFLUX PUMP SUBUNIT-RELATED"/>
    <property type="match status" value="1"/>
</dbReference>
<comment type="subcellular location">
    <subcellularLocation>
        <location evidence="1">Cell membrane</location>
        <topology evidence="1">Multi-pass membrane protein</topology>
    </subcellularLocation>
</comment>
<evidence type="ECO:0000313" key="9">
    <source>
        <dbReference type="EMBL" id="RWA22120.1"/>
    </source>
</evidence>
<evidence type="ECO:0000256" key="5">
    <source>
        <dbReference type="ARBA" id="ARBA00023136"/>
    </source>
</evidence>
<feature type="domain" description="Integral membrane bound transporter" evidence="8">
    <location>
        <begin position="357"/>
        <end position="475"/>
    </location>
</feature>
<accession>A0A439DXJ7</accession>
<feature type="transmembrane region" description="Helical" evidence="7">
    <location>
        <begin position="436"/>
        <end position="457"/>
    </location>
</feature>
<comment type="similarity">
    <text evidence="6">Belongs to the YccS/YhfK family.</text>
</comment>
<keyword evidence="4 7" id="KW-1133">Transmembrane helix</keyword>
<dbReference type="EMBL" id="ATDN01000006">
    <property type="protein sequence ID" value="RWA22120.1"/>
    <property type="molecule type" value="Genomic_DNA"/>
</dbReference>
<dbReference type="Pfam" id="PF13515">
    <property type="entry name" value="FUSC_2"/>
    <property type="match status" value="1"/>
</dbReference>
<dbReference type="PANTHER" id="PTHR30509:SF8">
    <property type="entry name" value="INNER MEMBRANE PROTEIN YCCS"/>
    <property type="match status" value="1"/>
</dbReference>
<feature type="transmembrane region" description="Helical" evidence="7">
    <location>
        <begin position="386"/>
        <end position="406"/>
    </location>
</feature>
<feature type="transmembrane region" description="Helical" evidence="7">
    <location>
        <begin position="45"/>
        <end position="61"/>
    </location>
</feature>
<evidence type="ECO:0000256" key="4">
    <source>
        <dbReference type="ARBA" id="ARBA00022989"/>
    </source>
</evidence>
<proteinExistence type="inferred from homology"/>
<reference evidence="9 10" key="1">
    <citation type="submission" date="2013-06" db="EMBL/GenBank/DDBJ databases">
        <title>The draft sequence of the Mycobacterium elephantis genome.</title>
        <authorList>
            <person name="Pettersson F.B."/>
            <person name="Das S."/>
            <person name="Dasgupta S."/>
            <person name="Bhattacharya A."/>
            <person name="Kirsebom L.A."/>
        </authorList>
    </citation>
    <scope>NUCLEOTIDE SEQUENCE [LARGE SCALE GENOMIC DNA]</scope>
    <source>
        <strain evidence="9 10">DSM 44368</strain>
    </source>
</reference>
<organism evidence="9 10">
    <name type="scientific">Mycolicibacterium elephantis DSM 44368</name>
    <dbReference type="NCBI Taxonomy" id="1335622"/>
    <lineage>
        <taxon>Bacteria</taxon>
        <taxon>Bacillati</taxon>
        <taxon>Actinomycetota</taxon>
        <taxon>Actinomycetes</taxon>
        <taxon>Mycobacteriales</taxon>
        <taxon>Mycobacteriaceae</taxon>
        <taxon>Mycolicibacterium</taxon>
    </lineage>
</organism>
<dbReference type="GO" id="GO:0005886">
    <property type="term" value="C:plasma membrane"/>
    <property type="evidence" value="ECO:0007669"/>
    <property type="project" value="UniProtKB-SubCell"/>
</dbReference>
<gene>
    <name evidence="9" type="ORF">MELE44368_13845</name>
</gene>
<evidence type="ECO:0000313" key="10">
    <source>
        <dbReference type="Proteomes" id="UP000287177"/>
    </source>
</evidence>
<feature type="transmembrane region" description="Helical" evidence="7">
    <location>
        <begin position="140"/>
        <end position="161"/>
    </location>
</feature>
<dbReference type="InterPro" id="IPR049453">
    <property type="entry name" value="Memb_transporter_dom"/>
</dbReference>
<feature type="transmembrane region" description="Helical" evidence="7">
    <location>
        <begin position="93"/>
        <end position="112"/>
    </location>
</feature>
<feature type="transmembrane region" description="Helical" evidence="7">
    <location>
        <begin position="463"/>
        <end position="480"/>
    </location>
</feature>
<keyword evidence="2" id="KW-1003">Cell membrane</keyword>
<keyword evidence="5 7" id="KW-0472">Membrane</keyword>
<dbReference type="Proteomes" id="UP000287177">
    <property type="component" value="Unassembled WGS sequence"/>
</dbReference>
<evidence type="ECO:0000259" key="8">
    <source>
        <dbReference type="Pfam" id="PF13515"/>
    </source>
</evidence>
<evidence type="ECO:0000256" key="6">
    <source>
        <dbReference type="ARBA" id="ARBA00043993"/>
    </source>
</evidence>
<comment type="caution">
    <text evidence="9">The sequence shown here is derived from an EMBL/GenBank/DDBJ whole genome shotgun (WGS) entry which is preliminary data.</text>
</comment>
<keyword evidence="3 7" id="KW-0812">Transmembrane</keyword>
<evidence type="ECO:0000256" key="7">
    <source>
        <dbReference type="SAM" id="Phobius"/>
    </source>
</evidence>
<evidence type="ECO:0000256" key="1">
    <source>
        <dbReference type="ARBA" id="ARBA00004651"/>
    </source>
</evidence>
<keyword evidence="10" id="KW-1185">Reference proteome</keyword>
<dbReference type="AlphaFoldDB" id="A0A439DXJ7"/>
<feature type="transmembrane region" description="Helical" evidence="7">
    <location>
        <begin position="412"/>
        <end position="429"/>
    </location>
</feature>
<name>A0A439DXJ7_9MYCO</name>
<feature type="transmembrane region" description="Helical" evidence="7">
    <location>
        <begin position="117"/>
        <end position="134"/>
    </location>
</feature>
<evidence type="ECO:0000256" key="2">
    <source>
        <dbReference type="ARBA" id="ARBA00022475"/>
    </source>
</evidence>
<protein>
    <recommendedName>
        <fullName evidence="8">Integral membrane bound transporter domain-containing protein</fullName>
    </recommendedName>
</protein>
<sequence length="663" mass="69282">MVTTGGRIVEALRPTLPDIGAVARSLLGMVAMAAVALLWHSGTAALWAAGAAAIAGAIALQDSPGGRVSLVVTVSLQMGCAVLLGTLTGAYNVLFVVAVAVWCFGAGLQWALGGNAGLVGAAASALLVVAPPIAPSVSSVLVPTALTIAAGCLQAALIAVWPPQRWRTQREALSNAYRSLAEDARQVAADRAAPLDAALSPSLRDAFMDTQASRRPEAYLGGHRLPERIMATLHGFRGSAGKERDDVTRVLDSAAEVLDALADHKHTARRDAEHALVRVDTAVSMITGSEAATAQRLSQQLHEAAELRFPDLYRPDLINPMRRAVGAVRGHLTLTSPILRHAVRLSAAVTLGIAADRFAPVNHGYWAALTVLMVLRPETAHTYTRCVGRIASIAAGIVLTSTITLLVDPTGYVAAVLATLFVGITYSVTRFGYIAASAALAGAVVFLLDIGAATSGATLEDRLFSVVIGGGLAVVAHVSFPDHALIRLWQRSGELLKTEIDYAATVIKAFVHELDRPADAVSAAWQKAFRARASFEAAAGAAGLDSPELRRWLRSYRAALNGVTSSCATLETSLPPRPLTNVTPEFVAAIDDYVDALRGAPPSPAAPWTVDLAALTAANQQVRDRAAELPADNGAARVLVAEIATITRHLSSIATVREPTSVG</sequence>